<sequence length="190" mass="22244">MTSIPDWIMDKLKVSTPRKISIIRKHNRLFKSFQEHPLSYLKSSRNSLSPEQKNSTSNYYQNSIFIPVNQETPKKSIIIHKYKPSIERILNATSKLEIITRKNIENEDFKDDIKSRISLKAKLNHLNKSELRIVGEKAGVSLPKIYQFHRNPGKMKNKNVNDQSTVFCDRKFEEAETDFRMLSDIDCDKD</sequence>
<name>A0AAU9IV80_9CILI</name>
<organism evidence="1 2">
    <name type="scientific">Blepharisma stoltei</name>
    <dbReference type="NCBI Taxonomy" id="1481888"/>
    <lineage>
        <taxon>Eukaryota</taxon>
        <taxon>Sar</taxon>
        <taxon>Alveolata</taxon>
        <taxon>Ciliophora</taxon>
        <taxon>Postciliodesmatophora</taxon>
        <taxon>Heterotrichea</taxon>
        <taxon>Heterotrichida</taxon>
        <taxon>Blepharismidae</taxon>
        <taxon>Blepharisma</taxon>
    </lineage>
</organism>
<accession>A0AAU9IV80</accession>
<evidence type="ECO:0000313" key="1">
    <source>
        <dbReference type="EMBL" id="CAG9318742.1"/>
    </source>
</evidence>
<gene>
    <name evidence="1" type="ORF">BSTOLATCC_MIC22109</name>
</gene>
<protein>
    <submittedName>
        <fullName evidence="1">Uncharacterized protein</fullName>
    </submittedName>
</protein>
<evidence type="ECO:0000313" key="2">
    <source>
        <dbReference type="Proteomes" id="UP001162131"/>
    </source>
</evidence>
<proteinExistence type="predicted"/>
<dbReference type="EMBL" id="CAJZBQ010000021">
    <property type="protein sequence ID" value="CAG9318742.1"/>
    <property type="molecule type" value="Genomic_DNA"/>
</dbReference>
<keyword evidence="2" id="KW-1185">Reference proteome</keyword>
<dbReference type="Proteomes" id="UP001162131">
    <property type="component" value="Unassembled WGS sequence"/>
</dbReference>
<dbReference type="AlphaFoldDB" id="A0AAU9IV80"/>
<comment type="caution">
    <text evidence="1">The sequence shown here is derived from an EMBL/GenBank/DDBJ whole genome shotgun (WGS) entry which is preliminary data.</text>
</comment>
<reference evidence="1" key="1">
    <citation type="submission" date="2021-09" db="EMBL/GenBank/DDBJ databases">
        <authorList>
            <consortium name="AG Swart"/>
            <person name="Singh M."/>
            <person name="Singh A."/>
            <person name="Seah K."/>
            <person name="Emmerich C."/>
        </authorList>
    </citation>
    <scope>NUCLEOTIDE SEQUENCE</scope>
    <source>
        <strain evidence="1">ATCC30299</strain>
    </source>
</reference>